<dbReference type="InterPro" id="IPR036388">
    <property type="entry name" value="WH-like_DNA-bd_sf"/>
</dbReference>
<evidence type="ECO:0000313" key="4">
    <source>
        <dbReference type="EMBL" id="PVY43510.1"/>
    </source>
</evidence>
<dbReference type="CDD" id="cd06267">
    <property type="entry name" value="PBP1_LacI_sugar_binding-like"/>
    <property type="match status" value="1"/>
</dbReference>
<name>A0A2U1B4B2_9BACT</name>
<dbReference type="InterPro" id="IPR028082">
    <property type="entry name" value="Peripla_BP_I"/>
</dbReference>
<sequence>MLDELVHKPVRKKAVYDRMLNEIRQAIRSGQLPPRSRILSEPELCERYCISRVSVRTALAKLEKDGLIVKKNGLGSFVCDPADPAFSPAQELNDVAINLTEMNFNVSWYYTKIYQAAAATAPQCRVKLSLVSEISAALLKPNHWKGLLALNTDENAELEAIARQGIEVILFNRISHHPDLASVYVDYYEESLRAVRSLRERGCRKIALITPNDGTSSSVARIGGYLKAVDRSFPEPELFCSLVQDRPDAEYTAVITEYLKSHRPDAVYIPFGAHFLPFAAAAHQLNIRIPEDMAVISFDDIGEMRNFCGFPFGYVKMPLAQMAEDAIRYLSEKIIRRNAVPVLKRRYPATLEFSN</sequence>
<dbReference type="Gene3D" id="1.10.10.10">
    <property type="entry name" value="Winged helix-like DNA-binding domain superfamily/Winged helix DNA-binding domain"/>
    <property type="match status" value="1"/>
</dbReference>
<dbReference type="Pfam" id="PF13377">
    <property type="entry name" value="Peripla_BP_3"/>
    <property type="match status" value="1"/>
</dbReference>
<dbReference type="PANTHER" id="PTHR30146:SF109">
    <property type="entry name" value="HTH-TYPE TRANSCRIPTIONAL REGULATOR GALS"/>
    <property type="match status" value="1"/>
</dbReference>
<keyword evidence="5" id="KW-1185">Reference proteome</keyword>
<evidence type="ECO:0000313" key="5">
    <source>
        <dbReference type="Proteomes" id="UP000245959"/>
    </source>
</evidence>
<dbReference type="GeneID" id="78294719"/>
<dbReference type="Proteomes" id="UP000245959">
    <property type="component" value="Unassembled WGS sequence"/>
</dbReference>
<comment type="caution">
    <text evidence="4">The sequence shown here is derived from an EMBL/GenBank/DDBJ whole genome shotgun (WGS) entry which is preliminary data.</text>
</comment>
<accession>A0A2U1B4B2</accession>
<dbReference type="PRINTS" id="PR00035">
    <property type="entry name" value="HTHGNTR"/>
</dbReference>
<dbReference type="SMART" id="SM00345">
    <property type="entry name" value="HTH_GNTR"/>
    <property type="match status" value="1"/>
</dbReference>
<dbReference type="CDD" id="cd07377">
    <property type="entry name" value="WHTH_GntR"/>
    <property type="match status" value="1"/>
</dbReference>
<proteinExistence type="predicted"/>
<dbReference type="InterPro" id="IPR000524">
    <property type="entry name" value="Tscrpt_reg_HTH_GntR"/>
</dbReference>
<evidence type="ECO:0000256" key="1">
    <source>
        <dbReference type="ARBA" id="ARBA00023015"/>
    </source>
</evidence>
<dbReference type="SUPFAM" id="SSF46785">
    <property type="entry name" value="Winged helix' DNA-binding domain"/>
    <property type="match status" value="1"/>
</dbReference>
<keyword evidence="3" id="KW-0804">Transcription</keyword>
<keyword evidence="1" id="KW-0805">Transcription regulation</keyword>
<dbReference type="PANTHER" id="PTHR30146">
    <property type="entry name" value="LACI-RELATED TRANSCRIPTIONAL REPRESSOR"/>
    <property type="match status" value="1"/>
</dbReference>
<dbReference type="InterPro" id="IPR046335">
    <property type="entry name" value="LacI/GalR-like_sensor"/>
</dbReference>
<protein>
    <submittedName>
        <fullName evidence="4">Regulatory GntR family protein</fullName>
    </submittedName>
</protein>
<gene>
    <name evidence="4" type="ORF">C8D82_10835</name>
</gene>
<keyword evidence="2" id="KW-0238">DNA-binding</keyword>
<dbReference type="GO" id="GO:0000976">
    <property type="term" value="F:transcription cis-regulatory region binding"/>
    <property type="evidence" value="ECO:0007669"/>
    <property type="project" value="TreeGrafter"/>
</dbReference>
<dbReference type="Pfam" id="PF00392">
    <property type="entry name" value="GntR"/>
    <property type="match status" value="1"/>
</dbReference>
<dbReference type="SUPFAM" id="SSF53822">
    <property type="entry name" value="Periplasmic binding protein-like I"/>
    <property type="match status" value="1"/>
</dbReference>
<dbReference type="PROSITE" id="PS50949">
    <property type="entry name" value="HTH_GNTR"/>
    <property type="match status" value="1"/>
</dbReference>
<organism evidence="4 5">
    <name type="scientific">Victivallis vadensis</name>
    <dbReference type="NCBI Taxonomy" id="172901"/>
    <lineage>
        <taxon>Bacteria</taxon>
        <taxon>Pseudomonadati</taxon>
        <taxon>Lentisphaerota</taxon>
        <taxon>Lentisphaeria</taxon>
        <taxon>Victivallales</taxon>
        <taxon>Victivallaceae</taxon>
        <taxon>Victivallis</taxon>
    </lineage>
</organism>
<dbReference type="Gene3D" id="3.40.50.2300">
    <property type="match status" value="2"/>
</dbReference>
<dbReference type="GO" id="GO:0003700">
    <property type="term" value="F:DNA-binding transcription factor activity"/>
    <property type="evidence" value="ECO:0007669"/>
    <property type="project" value="InterPro"/>
</dbReference>
<dbReference type="RefSeq" id="WP_165832868.1">
    <property type="nucleotide sequence ID" value="NZ_CABMMC010000014.1"/>
</dbReference>
<reference evidence="4 5" key="1">
    <citation type="submission" date="2018-04" db="EMBL/GenBank/DDBJ databases">
        <title>Genomic Encyclopedia of Type Strains, Phase IV (KMG-IV): sequencing the most valuable type-strain genomes for metagenomic binning, comparative biology and taxonomic classification.</title>
        <authorList>
            <person name="Goeker M."/>
        </authorList>
    </citation>
    <scope>NUCLEOTIDE SEQUENCE [LARGE SCALE GENOMIC DNA]</scope>
    <source>
        <strain evidence="4 5">DSM 14823</strain>
    </source>
</reference>
<evidence type="ECO:0000256" key="3">
    <source>
        <dbReference type="ARBA" id="ARBA00023163"/>
    </source>
</evidence>
<dbReference type="EMBL" id="QEKH01000008">
    <property type="protein sequence ID" value="PVY43510.1"/>
    <property type="molecule type" value="Genomic_DNA"/>
</dbReference>
<dbReference type="AlphaFoldDB" id="A0A2U1B4B2"/>
<dbReference type="InterPro" id="IPR036390">
    <property type="entry name" value="WH_DNA-bd_sf"/>
</dbReference>
<evidence type="ECO:0000256" key="2">
    <source>
        <dbReference type="ARBA" id="ARBA00023125"/>
    </source>
</evidence>